<comment type="caution">
    <text evidence="1">The sequence shown here is derived from an EMBL/GenBank/DDBJ whole genome shotgun (WGS) entry which is preliminary data.</text>
</comment>
<evidence type="ECO:0000313" key="2">
    <source>
        <dbReference type="Proteomes" id="UP000054921"/>
    </source>
</evidence>
<evidence type="ECO:0000313" key="1">
    <source>
        <dbReference type="EMBL" id="KTC82323.1"/>
    </source>
</evidence>
<sequence>MVIRLQKIQCLLNHLNWQLIALRIVHHAGNNALKTMIVVSVKAVSRLLAEIDVLKKLQISKYLSDIGHSRHD</sequence>
<proteinExistence type="predicted"/>
<reference evidence="1 2" key="1">
    <citation type="submission" date="2015-11" db="EMBL/GenBank/DDBJ databases">
        <title>Genomic analysis of 38 Legionella species identifies large and diverse effector repertoires.</title>
        <authorList>
            <person name="Burstein D."/>
            <person name="Amaro F."/>
            <person name="Zusman T."/>
            <person name="Lifshitz Z."/>
            <person name="Cohen O."/>
            <person name="Gilbert J.A."/>
            <person name="Pupko T."/>
            <person name="Shuman H.A."/>
            <person name="Segal G."/>
        </authorList>
    </citation>
    <scope>NUCLEOTIDE SEQUENCE [LARGE SCALE GENOMIC DNA]</scope>
    <source>
        <strain evidence="1 2">ORW</strain>
    </source>
</reference>
<dbReference type="EMBL" id="LNXW01000009">
    <property type="protein sequence ID" value="KTC82323.1"/>
    <property type="molecule type" value="Genomic_DNA"/>
</dbReference>
<dbReference type="AlphaFoldDB" id="A0A0W0SFU4"/>
<organism evidence="1 2">
    <name type="scientific">Legionella cherrii</name>
    <dbReference type="NCBI Taxonomy" id="28084"/>
    <lineage>
        <taxon>Bacteria</taxon>
        <taxon>Pseudomonadati</taxon>
        <taxon>Pseudomonadota</taxon>
        <taxon>Gammaproteobacteria</taxon>
        <taxon>Legionellales</taxon>
        <taxon>Legionellaceae</taxon>
        <taxon>Legionella</taxon>
    </lineage>
</organism>
<dbReference type="PATRIC" id="fig|28084.5.peg.634"/>
<accession>A0A0W0SFU4</accession>
<protein>
    <submittedName>
        <fullName evidence="1">Uncharacterized protein</fullName>
    </submittedName>
</protein>
<dbReference type="Proteomes" id="UP000054921">
    <property type="component" value="Unassembled WGS sequence"/>
</dbReference>
<gene>
    <name evidence="1" type="ORF">Lche_0587</name>
</gene>
<name>A0A0W0SFU4_9GAMM</name>